<dbReference type="InterPro" id="IPR025682">
    <property type="entry name" value="CpXC_dom"/>
</dbReference>
<feature type="domain" description="CpXC" evidence="1">
    <location>
        <begin position="9"/>
        <end position="127"/>
    </location>
</feature>
<dbReference type="RefSeq" id="WP_112333081.1">
    <property type="nucleotide sequence ID" value="NZ_QLYR01000007.1"/>
</dbReference>
<protein>
    <submittedName>
        <fullName evidence="2">CpXC protein</fullName>
    </submittedName>
</protein>
<evidence type="ECO:0000313" key="2">
    <source>
        <dbReference type="EMBL" id="RAQ28125.1"/>
    </source>
</evidence>
<keyword evidence="3" id="KW-1185">Reference proteome</keyword>
<dbReference type="Pfam" id="PF14353">
    <property type="entry name" value="CpXC"/>
    <property type="match status" value="1"/>
</dbReference>
<accession>A0A328UAL5</accession>
<comment type="caution">
    <text evidence="2">The sequence shown here is derived from an EMBL/GenBank/DDBJ whole genome shotgun (WGS) entry which is preliminary data.</text>
</comment>
<gene>
    <name evidence="2" type="ORF">DPQ25_10205</name>
</gene>
<organism evidence="2 3">
    <name type="scientific">Hydrogeniiclostridium mannosilyticum</name>
    <dbReference type="NCBI Taxonomy" id="2764322"/>
    <lineage>
        <taxon>Bacteria</taxon>
        <taxon>Bacillati</taxon>
        <taxon>Bacillota</taxon>
        <taxon>Clostridia</taxon>
        <taxon>Eubacteriales</taxon>
        <taxon>Acutalibacteraceae</taxon>
        <taxon>Hydrogeniiclostridium</taxon>
    </lineage>
</organism>
<name>A0A328UAL5_9FIRM</name>
<sequence>MSSELTKEVVCPHCGKAVKTRMWASISAEISPDLRRKILDETLFDWKCPACSRELQLVYPCLYHDKGRRFMVYVAPGEESRRSVEAVTEFPQLAQVRKRTVASLAELKEKIMIFEAGLDDQAVELVKLALCDVLWNKYHRKAAACFFCYVDEPADRMGFSVFLEGDAQPIRQRTKFEVYRRSREVLEALDYGETTDFSFINADTARTLLETYQKRTGAQG</sequence>
<dbReference type="Proteomes" id="UP000249377">
    <property type="component" value="Unassembled WGS sequence"/>
</dbReference>
<dbReference type="AlphaFoldDB" id="A0A328UAL5"/>
<evidence type="ECO:0000313" key="3">
    <source>
        <dbReference type="Proteomes" id="UP000249377"/>
    </source>
</evidence>
<reference evidence="2 3" key="1">
    <citation type="submission" date="2018-06" db="EMBL/GenBank/DDBJ databases">
        <title>Noncontiguous genome sequence of Ruminococcaceae bacterium ASD2818.</title>
        <authorList>
            <person name="Chaplin A.V."/>
            <person name="Sokolova S.R."/>
            <person name="Kochetkova T.O."/>
            <person name="Goltsov A.Y."/>
            <person name="Trofimov D.Y."/>
            <person name="Efimov B.A."/>
        </authorList>
    </citation>
    <scope>NUCLEOTIDE SEQUENCE [LARGE SCALE GENOMIC DNA]</scope>
    <source>
        <strain evidence="2 3">ASD2818</strain>
    </source>
</reference>
<dbReference type="EMBL" id="QLYR01000007">
    <property type="protein sequence ID" value="RAQ28125.1"/>
    <property type="molecule type" value="Genomic_DNA"/>
</dbReference>
<evidence type="ECO:0000259" key="1">
    <source>
        <dbReference type="Pfam" id="PF14353"/>
    </source>
</evidence>
<proteinExistence type="predicted"/>